<dbReference type="Proteomes" id="UP000186465">
    <property type="component" value="Unassembled WGS sequence"/>
</dbReference>
<gene>
    <name evidence="1" type="ORF">BM477_04850</name>
</gene>
<evidence type="ECO:0000313" key="2">
    <source>
        <dbReference type="Proteomes" id="UP000186465"/>
    </source>
</evidence>
<dbReference type="EMBL" id="MPDM01000004">
    <property type="protein sequence ID" value="OKL49311.1"/>
    <property type="molecule type" value="Genomic_DNA"/>
</dbReference>
<evidence type="ECO:0008006" key="3">
    <source>
        <dbReference type="Google" id="ProtNLM"/>
    </source>
</evidence>
<dbReference type="Gene3D" id="3.20.20.80">
    <property type="entry name" value="Glycosidases"/>
    <property type="match status" value="1"/>
</dbReference>
<protein>
    <recommendedName>
        <fullName evidence="3">DUF3459 domain-containing protein</fullName>
    </recommendedName>
</protein>
<evidence type="ECO:0000313" key="1">
    <source>
        <dbReference type="EMBL" id="OKL49311.1"/>
    </source>
</evidence>
<dbReference type="STRING" id="156892.BM477_04850"/>
<proteinExistence type="predicted"/>
<accession>A0A1Q5PP02</accession>
<reference evidence="2" key="1">
    <citation type="submission" date="2016-11" db="EMBL/GenBank/DDBJ databases">
        <title>Actinomyces gypaetusis sp. nov. isolated from Gypaetus barbatus in Qinghai Tibet Plateau China.</title>
        <authorList>
            <person name="Meng X."/>
        </authorList>
    </citation>
    <scope>NUCLEOTIDE SEQUENCE [LARGE SCALE GENOMIC DNA]</scope>
    <source>
        <strain evidence="2">DSM 15383</strain>
    </source>
</reference>
<comment type="caution">
    <text evidence="1">The sequence shown here is derived from an EMBL/GenBank/DDBJ whole genome shotgun (WGS) entry which is preliminary data.</text>
</comment>
<name>A0A1Q5PP02_9ACTO</name>
<keyword evidence="2" id="KW-1185">Reference proteome</keyword>
<organism evidence="1 2">
    <name type="scientific">Boudabousia marimammalium</name>
    <dbReference type="NCBI Taxonomy" id="156892"/>
    <lineage>
        <taxon>Bacteria</taxon>
        <taxon>Bacillati</taxon>
        <taxon>Actinomycetota</taxon>
        <taxon>Actinomycetes</taxon>
        <taxon>Actinomycetales</taxon>
        <taxon>Actinomycetaceae</taxon>
        <taxon>Boudabousia</taxon>
    </lineage>
</organism>
<dbReference type="AlphaFoldDB" id="A0A1Q5PP02"/>
<sequence>MGAAELDWLSGSLRDYAKVGCTAILVRPSQLDFDADSTPLTNLIEKAKNTGMRTIVRVSGGGEFINGVFTESPSAFRYFEKGPEKTLERARFALQHGADGIDLGFLIAPEMDPSHESSLNQLDSLVKAIHKFAYNHHPGSIVGGFALIQPESTYQHYLDSYLFHHLRDNRLLDVAWDAKSIRDRITRTLDSRNELGQVSVWRTSSTFTDTVPQEMTKAWYQHDSGRRRRALTMLAMALPGVVYFRGNRILDLPWLLAEPSVKAMTADDIAHYRTMMTAAARLRLARGLGVGSLAWVEGAPWANRDVMVQVGTHTLTVLNTSDEVITVPSGMRPLLSSEHLVLDHTDPDSQLVRPGECAWFDAP</sequence>